<keyword evidence="2" id="KW-1185">Reference proteome</keyword>
<name>A0A2I0W139_9ASPA</name>
<protein>
    <submittedName>
        <fullName evidence="1">Uncharacterized protein</fullName>
    </submittedName>
</protein>
<evidence type="ECO:0000313" key="1">
    <source>
        <dbReference type="EMBL" id="PKU69348.1"/>
    </source>
</evidence>
<organism evidence="1 2">
    <name type="scientific">Dendrobium catenatum</name>
    <dbReference type="NCBI Taxonomy" id="906689"/>
    <lineage>
        <taxon>Eukaryota</taxon>
        <taxon>Viridiplantae</taxon>
        <taxon>Streptophyta</taxon>
        <taxon>Embryophyta</taxon>
        <taxon>Tracheophyta</taxon>
        <taxon>Spermatophyta</taxon>
        <taxon>Magnoliopsida</taxon>
        <taxon>Liliopsida</taxon>
        <taxon>Asparagales</taxon>
        <taxon>Orchidaceae</taxon>
        <taxon>Epidendroideae</taxon>
        <taxon>Malaxideae</taxon>
        <taxon>Dendrobiinae</taxon>
        <taxon>Dendrobium</taxon>
    </lineage>
</organism>
<reference evidence="1 2" key="2">
    <citation type="journal article" date="2017" name="Nature">
        <title>The Apostasia genome and the evolution of orchids.</title>
        <authorList>
            <person name="Zhang G.Q."/>
            <person name="Liu K.W."/>
            <person name="Li Z."/>
            <person name="Lohaus R."/>
            <person name="Hsiao Y.Y."/>
            <person name="Niu S.C."/>
            <person name="Wang J.Y."/>
            <person name="Lin Y.C."/>
            <person name="Xu Q."/>
            <person name="Chen L.J."/>
            <person name="Yoshida K."/>
            <person name="Fujiwara S."/>
            <person name="Wang Z.W."/>
            <person name="Zhang Y.Q."/>
            <person name="Mitsuda N."/>
            <person name="Wang M."/>
            <person name="Liu G.H."/>
            <person name="Pecoraro L."/>
            <person name="Huang H.X."/>
            <person name="Xiao X.J."/>
            <person name="Lin M."/>
            <person name="Wu X.Y."/>
            <person name="Wu W.L."/>
            <person name="Chen Y.Y."/>
            <person name="Chang S.B."/>
            <person name="Sakamoto S."/>
            <person name="Ohme-Takagi M."/>
            <person name="Yagi M."/>
            <person name="Zeng S.J."/>
            <person name="Shen C.Y."/>
            <person name="Yeh C.M."/>
            <person name="Luo Y.B."/>
            <person name="Tsai W.C."/>
            <person name="Van de Peer Y."/>
            <person name="Liu Z.J."/>
        </authorList>
    </citation>
    <scope>NUCLEOTIDE SEQUENCE [LARGE SCALE GENOMIC DNA]</scope>
    <source>
        <tissue evidence="1">The whole plant</tissue>
    </source>
</reference>
<dbReference type="AlphaFoldDB" id="A0A2I0W139"/>
<proteinExistence type="predicted"/>
<accession>A0A2I0W139</accession>
<gene>
    <name evidence="1" type="ORF">MA16_Dca002618</name>
</gene>
<reference evidence="1 2" key="1">
    <citation type="journal article" date="2016" name="Sci. Rep.">
        <title>The Dendrobium catenatum Lindl. genome sequence provides insights into polysaccharide synthase, floral development and adaptive evolution.</title>
        <authorList>
            <person name="Zhang G.Q."/>
            <person name="Xu Q."/>
            <person name="Bian C."/>
            <person name="Tsai W.C."/>
            <person name="Yeh C.M."/>
            <person name="Liu K.W."/>
            <person name="Yoshida K."/>
            <person name="Zhang L.S."/>
            <person name="Chang S.B."/>
            <person name="Chen F."/>
            <person name="Shi Y."/>
            <person name="Su Y.Y."/>
            <person name="Zhang Y.Q."/>
            <person name="Chen L.J."/>
            <person name="Yin Y."/>
            <person name="Lin M."/>
            <person name="Huang H."/>
            <person name="Deng H."/>
            <person name="Wang Z.W."/>
            <person name="Zhu S.L."/>
            <person name="Zhao X."/>
            <person name="Deng C."/>
            <person name="Niu S.C."/>
            <person name="Huang J."/>
            <person name="Wang M."/>
            <person name="Liu G.H."/>
            <person name="Yang H.J."/>
            <person name="Xiao X.J."/>
            <person name="Hsiao Y.Y."/>
            <person name="Wu W.L."/>
            <person name="Chen Y.Y."/>
            <person name="Mitsuda N."/>
            <person name="Ohme-Takagi M."/>
            <person name="Luo Y.B."/>
            <person name="Van de Peer Y."/>
            <person name="Liu Z.J."/>
        </authorList>
    </citation>
    <scope>NUCLEOTIDE SEQUENCE [LARGE SCALE GENOMIC DNA]</scope>
    <source>
        <tissue evidence="1">The whole plant</tissue>
    </source>
</reference>
<dbReference type="EMBL" id="KZ503041">
    <property type="protein sequence ID" value="PKU69348.1"/>
    <property type="molecule type" value="Genomic_DNA"/>
</dbReference>
<evidence type="ECO:0000313" key="2">
    <source>
        <dbReference type="Proteomes" id="UP000233837"/>
    </source>
</evidence>
<sequence>MTPTSSRICVMAPRGTLRHGRVHGELCAMVLLTSMVQPKIDPRSIDPARLDKLGQGLKEETILHGEDASKLASVETIPAFGISDDGYKDYEYEKEELFIHRELGCFVEAFLRLPPPGLAASKVV</sequence>
<dbReference type="Proteomes" id="UP000233837">
    <property type="component" value="Unassembled WGS sequence"/>
</dbReference>